<name>A0ABV2IPV2_9BURK</name>
<dbReference type="EMBL" id="JBEPLS010000007">
    <property type="protein sequence ID" value="MET3604293.1"/>
    <property type="molecule type" value="Genomic_DNA"/>
</dbReference>
<sequence>MSTLPVTARRHRPARSVFAFRGSVLGLQLLALACTLLFGLMS</sequence>
<dbReference type="Proteomes" id="UP001549111">
    <property type="component" value="Unassembled WGS sequence"/>
</dbReference>
<organism evidence="2 3">
    <name type="scientific">Sphaerotilus sulfidivorans</name>
    <dbReference type="NCBI Taxonomy" id="639200"/>
    <lineage>
        <taxon>Bacteria</taxon>
        <taxon>Pseudomonadati</taxon>
        <taxon>Pseudomonadota</taxon>
        <taxon>Betaproteobacteria</taxon>
        <taxon>Burkholderiales</taxon>
        <taxon>Sphaerotilaceae</taxon>
        <taxon>Sphaerotilus</taxon>
    </lineage>
</organism>
<keyword evidence="3" id="KW-1185">Reference proteome</keyword>
<evidence type="ECO:0000313" key="3">
    <source>
        <dbReference type="Proteomes" id="UP001549111"/>
    </source>
</evidence>
<comment type="caution">
    <text evidence="2">The sequence shown here is derived from an EMBL/GenBank/DDBJ whole genome shotgun (WGS) entry which is preliminary data.</text>
</comment>
<dbReference type="RefSeq" id="WP_256365886.1">
    <property type="nucleotide sequence ID" value="NZ_CP035710.1"/>
</dbReference>
<evidence type="ECO:0000313" key="2">
    <source>
        <dbReference type="EMBL" id="MET3604293.1"/>
    </source>
</evidence>
<reference evidence="2 3" key="1">
    <citation type="submission" date="2024-06" db="EMBL/GenBank/DDBJ databases">
        <title>Genomic Encyclopedia of Type Strains, Phase IV (KMG-IV): sequencing the most valuable type-strain genomes for metagenomic binning, comparative biology and taxonomic classification.</title>
        <authorList>
            <person name="Goeker M."/>
        </authorList>
    </citation>
    <scope>NUCLEOTIDE SEQUENCE [LARGE SCALE GENOMIC DNA]</scope>
    <source>
        <strain evidence="2 3">D-501</strain>
    </source>
</reference>
<keyword evidence="1" id="KW-0812">Transmembrane</keyword>
<evidence type="ECO:0000256" key="1">
    <source>
        <dbReference type="SAM" id="Phobius"/>
    </source>
</evidence>
<keyword evidence="1" id="KW-0472">Membrane</keyword>
<protein>
    <submittedName>
        <fullName evidence="2">Uncharacterized protein</fullName>
    </submittedName>
</protein>
<gene>
    <name evidence="2" type="ORF">ABIC99_002109</name>
</gene>
<keyword evidence="1" id="KW-1133">Transmembrane helix</keyword>
<feature type="transmembrane region" description="Helical" evidence="1">
    <location>
        <begin position="18"/>
        <end position="41"/>
    </location>
</feature>
<accession>A0ABV2IPV2</accession>
<proteinExistence type="predicted"/>